<keyword evidence="4" id="KW-1185">Reference proteome</keyword>
<name>A0AAN7DDX5_9FUNG</name>
<protein>
    <submittedName>
        <fullName evidence="3">Tyrosyl-tRNA synthetase</fullName>
        <ecNumber evidence="3">6.1.1.1</ecNumber>
    </submittedName>
</protein>
<dbReference type="Proteomes" id="UP001304243">
    <property type="component" value="Unassembled WGS sequence"/>
</dbReference>
<evidence type="ECO:0000313" key="3">
    <source>
        <dbReference type="EMBL" id="KAK4515172.1"/>
    </source>
</evidence>
<dbReference type="GO" id="GO:0004831">
    <property type="term" value="F:tyrosine-tRNA ligase activity"/>
    <property type="evidence" value="ECO:0007669"/>
    <property type="project" value="UniProtKB-EC"/>
</dbReference>
<proteinExistence type="predicted"/>
<keyword evidence="1" id="KW-0175">Coiled coil</keyword>
<feature type="compositionally biased region" description="Polar residues" evidence="2">
    <location>
        <begin position="1"/>
        <end position="11"/>
    </location>
</feature>
<feature type="compositionally biased region" description="Pro residues" evidence="2">
    <location>
        <begin position="378"/>
        <end position="391"/>
    </location>
</feature>
<organism evidence="3 4">
    <name type="scientific">Mucor velutinosus</name>
    <dbReference type="NCBI Taxonomy" id="708070"/>
    <lineage>
        <taxon>Eukaryota</taxon>
        <taxon>Fungi</taxon>
        <taxon>Fungi incertae sedis</taxon>
        <taxon>Mucoromycota</taxon>
        <taxon>Mucoromycotina</taxon>
        <taxon>Mucoromycetes</taxon>
        <taxon>Mucorales</taxon>
        <taxon>Mucorineae</taxon>
        <taxon>Mucoraceae</taxon>
        <taxon>Mucor</taxon>
    </lineage>
</organism>
<dbReference type="RefSeq" id="XP_064681838.1">
    <property type="nucleotide sequence ID" value="XM_064822152.1"/>
</dbReference>
<feature type="coiled-coil region" evidence="1">
    <location>
        <begin position="94"/>
        <end position="121"/>
    </location>
</feature>
<feature type="region of interest" description="Disordered" evidence="2">
    <location>
        <begin position="1"/>
        <end position="82"/>
    </location>
</feature>
<keyword evidence="3" id="KW-0436">Ligase</keyword>
<evidence type="ECO:0000313" key="4">
    <source>
        <dbReference type="Proteomes" id="UP001304243"/>
    </source>
</evidence>
<feature type="coiled-coil region" evidence="1">
    <location>
        <begin position="260"/>
        <end position="289"/>
    </location>
</feature>
<accession>A0AAN7DDX5</accession>
<sequence length="505" mass="57534">MKPQMKVQTAMATYDRASHSSQRFSVHRKKSLDLSTQQLNQHLHQQSTENACKSSYSNHTISPFTPPPSPSPKSKLRYSQRNYTENRSTIHILSDELIDMYEQAVQQCTAAENRYKRLDLTMKSTLKLQTKTYEHCIEELNGRIQELKGRSLQRLSTNSDILNKLIEGYASDFVEDGDDVQEFSRDSQIEALEQQILLNEQSAQQTIAHFLGELEKERLKTKHKDLIIAKQDDLISTLETKLQKLANLQYATDTSLQTFAPSKNEKLLEAQLELQAAELEDKKKLLAMLIHERDELALRVEQLPQLKPEEFQYTQSRDTASTDCVKKRSSIDLLAKIVQSEASSSASTLPSDAYDQRTSPSPHAFKKSHVINDHSSPPSSPPPKSPLPPTPRTLAKPSPRSMFTRKSKPCRTNVGQHQSGAKSWSCIDFEKATNTKSNCYYIPPASSVERPIYQPTQRPHEWRKRLVQELVSKPHERKAGDPLIDDNHHANGFSSLLQSWKRHVN</sequence>
<dbReference type="EMBL" id="JASEJX010000015">
    <property type="protein sequence ID" value="KAK4515172.1"/>
    <property type="molecule type" value="Genomic_DNA"/>
</dbReference>
<comment type="caution">
    <text evidence="3">The sequence shown here is derived from an EMBL/GenBank/DDBJ whole genome shotgun (WGS) entry which is preliminary data.</text>
</comment>
<dbReference type="AlphaFoldDB" id="A0AAN7DDX5"/>
<evidence type="ECO:0000256" key="1">
    <source>
        <dbReference type="SAM" id="Coils"/>
    </source>
</evidence>
<dbReference type="GeneID" id="89946484"/>
<evidence type="ECO:0000256" key="2">
    <source>
        <dbReference type="SAM" id="MobiDB-lite"/>
    </source>
</evidence>
<feature type="compositionally biased region" description="Polar residues" evidence="2">
    <location>
        <begin position="33"/>
        <end position="61"/>
    </location>
</feature>
<reference evidence="3 4" key="1">
    <citation type="submission" date="2022-11" db="EMBL/GenBank/DDBJ databases">
        <title>Mucor velutinosus strain NIH1002 WGS.</title>
        <authorList>
            <person name="Subramanian P."/>
            <person name="Mullikin J.C."/>
            <person name="Segre J.A."/>
            <person name="Zelazny A.M."/>
        </authorList>
    </citation>
    <scope>NUCLEOTIDE SEQUENCE [LARGE SCALE GENOMIC DNA]</scope>
    <source>
        <strain evidence="3 4">NIH1002</strain>
    </source>
</reference>
<feature type="region of interest" description="Disordered" evidence="2">
    <location>
        <begin position="345"/>
        <end position="417"/>
    </location>
</feature>
<dbReference type="EC" id="6.1.1.1" evidence="3"/>
<gene>
    <name evidence="3" type="primary">MSY1</name>
    <name evidence="3" type="ORF">ATC70_002782</name>
</gene>